<dbReference type="Proteomes" id="UP000257076">
    <property type="component" value="Unassembled WGS sequence"/>
</dbReference>
<evidence type="ECO:0000256" key="1">
    <source>
        <dbReference type="ARBA" id="ARBA00008128"/>
    </source>
</evidence>
<organism evidence="3 4">
    <name type="scientific">Jeotgalicoccus halotolerans</name>
    <dbReference type="NCBI Taxonomy" id="157227"/>
    <lineage>
        <taxon>Bacteria</taxon>
        <taxon>Bacillati</taxon>
        <taxon>Bacillota</taxon>
        <taxon>Bacilli</taxon>
        <taxon>Bacillales</taxon>
        <taxon>Staphylococcaceae</taxon>
        <taxon>Jeotgalicoccus</taxon>
    </lineage>
</organism>
<evidence type="ECO:0000259" key="2">
    <source>
        <dbReference type="Pfam" id="PF11181"/>
    </source>
</evidence>
<gene>
    <name evidence="3" type="ORF">DFR63_0589</name>
</gene>
<reference evidence="3 4" key="1">
    <citation type="submission" date="2018-08" db="EMBL/GenBank/DDBJ databases">
        <title>Genomic Encyclopedia of Type Strains, Phase IV (KMG-IV): sequencing the most valuable type-strain genomes for metagenomic binning, comparative biology and taxonomic classification.</title>
        <authorList>
            <person name="Goeker M."/>
        </authorList>
    </citation>
    <scope>NUCLEOTIDE SEQUENCE [LARGE SCALE GENOMIC DNA]</scope>
    <source>
        <strain evidence="3 4">DSM 17274</strain>
    </source>
</reference>
<feature type="domain" description="General stress protein 17M-like" evidence="2">
    <location>
        <begin position="3"/>
        <end position="99"/>
    </location>
</feature>
<comment type="similarity">
    <text evidence="1">Belongs to the UPF0355 family.</text>
</comment>
<name>A0A3E0B0Q7_9STAP</name>
<dbReference type="EMBL" id="QUMW01000009">
    <property type="protein sequence ID" value="REG25549.1"/>
    <property type="molecule type" value="Genomic_DNA"/>
</dbReference>
<dbReference type="AlphaFoldDB" id="A0A3E0B0Q7"/>
<comment type="caution">
    <text evidence="3">The sequence shown here is derived from an EMBL/GenBank/DDBJ whole genome shotgun (WGS) entry which is preliminary data.</text>
</comment>
<proteinExistence type="inferred from homology"/>
<evidence type="ECO:0000313" key="4">
    <source>
        <dbReference type="Proteomes" id="UP000257076"/>
    </source>
</evidence>
<dbReference type="OrthoDB" id="2353304at2"/>
<evidence type="ECO:0000313" key="3">
    <source>
        <dbReference type="EMBL" id="REG25549.1"/>
    </source>
</evidence>
<keyword evidence="4" id="KW-1185">Reference proteome</keyword>
<protein>
    <submittedName>
        <fullName evidence="3">Heat induced stress protein YflT</fullName>
    </submittedName>
</protein>
<dbReference type="Pfam" id="PF11181">
    <property type="entry name" value="YflT"/>
    <property type="match status" value="1"/>
</dbReference>
<accession>A0A3E0B0Q7</accession>
<sequence length="118" mass="13103">MAPFIKTYHDDDKIQEAIEILKSNKVDTKDVYVVTHDDDRTKRIADNSGANTIGMSEQGVADAVKTAFKKKGDELRNKLQNIGFDENQAKQYEAELDKGAVLLIVTEAYGVNLDTLLA</sequence>
<dbReference type="InterPro" id="IPR025889">
    <property type="entry name" value="GSP17M-like_dom"/>
</dbReference>
<dbReference type="RefSeq" id="WP_115884240.1">
    <property type="nucleotide sequence ID" value="NZ_CBCSHX010000001.1"/>
</dbReference>